<evidence type="ECO:0000313" key="1">
    <source>
        <dbReference type="EMBL" id="AMG39966.1"/>
    </source>
</evidence>
<evidence type="ECO:0000313" key="2">
    <source>
        <dbReference type="Proteomes" id="UP000060602"/>
    </source>
</evidence>
<dbReference type="AlphaFoldDB" id="A0A109XZ76"/>
<name>A0A109XZ76_ALCXX</name>
<dbReference type="EMBL" id="CP014060">
    <property type="protein sequence ID" value="AMG39966.1"/>
    <property type="molecule type" value="Genomic_DNA"/>
</dbReference>
<accession>A0A109XZ76</accession>
<gene>
    <name evidence="1" type="ORF">AL504_30630</name>
</gene>
<sequence>MVSPLESEIPLNRFAPIWRGLTMDYEAIIKLQEAVMRLSAALKGASEGITSLAAASGKHSVGLVATQIAIKALLEDAAQEPQRAAHLQATLMRLAEENQVRLLYAAASDDLMNQLPHVLNALLPPQIQPL</sequence>
<proteinExistence type="predicted"/>
<organism evidence="1 2">
    <name type="scientific">Alcaligenes xylosoxydans xylosoxydans</name>
    <name type="common">Achromobacter xylosoxidans</name>
    <dbReference type="NCBI Taxonomy" id="85698"/>
    <lineage>
        <taxon>Bacteria</taxon>
        <taxon>Pseudomonadati</taxon>
        <taxon>Pseudomonadota</taxon>
        <taxon>Betaproteobacteria</taxon>
        <taxon>Burkholderiales</taxon>
        <taxon>Alcaligenaceae</taxon>
        <taxon>Achromobacter</taxon>
    </lineage>
</organism>
<reference evidence="2" key="1">
    <citation type="submission" date="2015-12" db="EMBL/GenBank/DDBJ databases">
        <title>FDA dAtabase for Regulatory Grade micrObial Sequences (FDA-ARGOS): Supporting development and validation of Infectious Disease Dx tests.</title>
        <authorList>
            <person name="Case J."/>
            <person name="Tallon L."/>
            <person name="Sadzewicz L."/>
            <person name="Sengamalay N."/>
            <person name="Ott S."/>
            <person name="Godinez A."/>
            <person name="Nagaraj S."/>
            <person name="Nadendla S."/>
            <person name="Sichtig H."/>
        </authorList>
    </citation>
    <scope>NUCLEOTIDE SEQUENCE [LARGE SCALE GENOMIC DNA]</scope>
    <source>
        <strain evidence="2">FDAARGOS_147</strain>
    </source>
</reference>
<dbReference type="Proteomes" id="UP000060602">
    <property type="component" value="Chromosome"/>
</dbReference>
<protein>
    <submittedName>
        <fullName evidence="1">Uncharacterized protein</fullName>
    </submittedName>
</protein>